<dbReference type="OrthoDB" id="8222004at2"/>
<name>A0A2U8P7F7_9BRAD</name>
<proteinExistence type="predicted"/>
<reference evidence="1 2" key="2">
    <citation type="journal article" date="2017" name="Syst. Appl. Microbiol.">
        <title>Soybeans inoculated with root zone soils of Canadian native legumes harbour diverse and novel Bradyrhizobium spp. that possess agricultural potential.</title>
        <authorList>
            <person name="Bromfield E.S.P."/>
            <person name="Cloutier S."/>
            <person name="Tambong J.T."/>
            <person name="Tran Thi T.V."/>
        </authorList>
    </citation>
    <scope>NUCLEOTIDE SEQUENCE [LARGE SCALE GENOMIC DNA]</scope>
    <source>
        <strain evidence="1 2">OO99</strain>
    </source>
</reference>
<dbReference type="Proteomes" id="UP000215703">
    <property type="component" value="Chromosome"/>
</dbReference>
<evidence type="ECO:0000313" key="2">
    <source>
        <dbReference type="Proteomes" id="UP000215703"/>
    </source>
</evidence>
<evidence type="ECO:0000313" key="1">
    <source>
        <dbReference type="EMBL" id="AWL93380.1"/>
    </source>
</evidence>
<reference evidence="1 2" key="1">
    <citation type="journal article" date="2014" name="Int. J. Syst. Evol. Microbiol.">
        <title>Bradyrhizobium ottawaense sp. nov., a symbiotic nitrogen fixing bacterium from root nodules of soybeans in Canada.</title>
        <authorList>
            <person name="Yu X."/>
            <person name="Cloutier S."/>
            <person name="Tambong J.T."/>
            <person name="Bromfield E.S."/>
        </authorList>
    </citation>
    <scope>NUCLEOTIDE SEQUENCE [LARGE SCALE GENOMIC DNA]</scope>
    <source>
        <strain evidence="1 2">OO99</strain>
    </source>
</reference>
<protein>
    <submittedName>
        <fullName evidence="1">Uncharacterized protein</fullName>
    </submittedName>
</protein>
<organism evidence="1 2">
    <name type="scientific">Bradyrhizobium ottawaense</name>
    <dbReference type="NCBI Taxonomy" id="931866"/>
    <lineage>
        <taxon>Bacteria</taxon>
        <taxon>Pseudomonadati</taxon>
        <taxon>Pseudomonadota</taxon>
        <taxon>Alphaproteobacteria</taxon>
        <taxon>Hyphomicrobiales</taxon>
        <taxon>Nitrobacteraceae</taxon>
        <taxon>Bradyrhizobium</taxon>
    </lineage>
</organism>
<accession>A0A2U8P7F7</accession>
<gene>
    <name evidence="1" type="ORF">CIT37_15205</name>
</gene>
<dbReference type="AlphaFoldDB" id="A0A2U8P7F7"/>
<dbReference type="EMBL" id="CP029425">
    <property type="protein sequence ID" value="AWL93380.1"/>
    <property type="molecule type" value="Genomic_DNA"/>
</dbReference>
<sequence>MRSDPLDIVARLLHFLQKVKSAAFAPIAQEVRAHWPQITEAHILALQIVQQRVVLFSGLAASNARAASHTAPKRRWYSGITVKHTSLEATFRASSVRLCRTSRADSMFAISVVTSRSCRDRSAMLSVGSSPSSAATPGEICFPKAALPASILPRSFERSLLSLESLCSNSTRFAIRSAYELSASARLGTRNSSVVFVFNGAIRQQPFQTMHQ</sequence>